<gene>
    <name evidence="1" type="ORF">SCALOS_LOCUS3502</name>
</gene>
<proteinExistence type="predicted"/>
<accession>A0ACA9L661</accession>
<evidence type="ECO:0000313" key="2">
    <source>
        <dbReference type="Proteomes" id="UP000789860"/>
    </source>
</evidence>
<evidence type="ECO:0000313" key="1">
    <source>
        <dbReference type="EMBL" id="CAG8507196.1"/>
    </source>
</evidence>
<dbReference type="Proteomes" id="UP000789860">
    <property type="component" value="Unassembled WGS sequence"/>
</dbReference>
<keyword evidence="2" id="KW-1185">Reference proteome</keyword>
<organism evidence="1 2">
    <name type="scientific">Scutellospora calospora</name>
    <dbReference type="NCBI Taxonomy" id="85575"/>
    <lineage>
        <taxon>Eukaryota</taxon>
        <taxon>Fungi</taxon>
        <taxon>Fungi incertae sedis</taxon>
        <taxon>Mucoromycota</taxon>
        <taxon>Glomeromycotina</taxon>
        <taxon>Glomeromycetes</taxon>
        <taxon>Diversisporales</taxon>
        <taxon>Gigasporaceae</taxon>
        <taxon>Scutellospora</taxon>
    </lineage>
</organism>
<protein>
    <submittedName>
        <fullName evidence="1">11880_t:CDS:1</fullName>
    </submittedName>
</protein>
<dbReference type="EMBL" id="CAJVPM010003907">
    <property type="protein sequence ID" value="CAG8507196.1"/>
    <property type="molecule type" value="Genomic_DNA"/>
</dbReference>
<feature type="non-terminal residue" evidence="1">
    <location>
        <position position="446"/>
    </location>
</feature>
<reference evidence="1" key="1">
    <citation type="submission" date="2021-06" db="EMBL/GenBank/DDBJ databases">
        <authorList>
            <person name="Kallberg Y."/>
            <person name="Tangrot J."/>
            <person name="Rosling A."/>
        </authorList>
    </citation>
    <scope>NUCLEOTIDE SEQUENCE</scope>
    <source>
        <strain evidence="1">AU212A</strain>
    </source>
</reference>
<comment type="caution">
    <text evidence="1">The sequence shown here is derived from an EMBL/GenBank/DDBJ whole genome shotgun (WGS) entry which is preliminary data.</text>
</comment>
<sequence>MKTLITLHNFDYIIEVVKSESEYGPAPEYLCKCNDIQSEVFLSPTNAISSVYQKIMNTATKFLGPAIMEFDNSTISNILIQDFPFQVYALSLEKLRIWILGIEKSNKSEWNYAGTEFDDEECKLTIYNKQMIVSKTFTNINPDQLWSQVNCLQQYNGKKLFRLEEPYMQNLIQSIKILTCTLDKWNNSQIMECVFNYHLKCRILTHKAMLKAVGYTEITLFSKDQSEFIFWSRSHNPEIDKTNLELLYKQRFLNPIPSNFKNHTTTFWESFRQTLDKNKRRFNGKTRILSIIADNFTYNEIKTNLNVSNDAICYAYRHARLNGPGCAILNKPIITRQKISVEKQQALDAFLMDKAHVVMSSYKTDTATNEPVHYLKHTKKALWEKFHEQYPDRIKRTSFYKKLEGNKYTYREDLGGLYHTCQQYGYEIFSDLTKFIDKYVIQLLEK</sequence>
<name>A0ACA9L661_9GLOM</name>